<keyword evidence="2" id="KW-1185">Reference proteome</keyword>
<evidence type="ECO:0000313" key="1">
    <source>
        <dbReference type="EMBL" id="WAL65968.1"/>
    </source>
</evidence>
<dbReference type="CDD" id="cd09731">
    <property type="entry name" value="Cse2_I-E"/>
    <property type="match status" value="1"/>
</dbReference>
<proteinExistence type="predicted"/>
<dbReference type="Proteomes" id="UP001163203">
    <property type="component" value="Chromosome"/>
</dbReference>
<sequence>MSADAEDESPKARPARRTPLGLVGEVVDERIGKLQTGVLANRSASVAALARLRRAAGKPAGSMGDILEYTLDARFAPADPNDDAPTAAEKAIHVAMTLYAVHQQSQADRMHRPGHGLGRSTRALIPESLDPEKSTHPVLRRFQALGTSKNLDELAHHARGLVQLLRAAKIPLDYGLLADDLLRWQKPGGASAVRLRWGREFFRIP</sequence>
<accession>A0ABY7B407</accession>
<reference evidence="1" key="1">
    <citation type="submission" date="2022-11" db="EMBL/GenBank/DDBJ databases">
        <authorList>
            <person name="Mo P."/>
        </authorList>
    </citation>
    <scope>NUCLEOTIDE SEQUENCE</scope>
    <source>
        <strain evidence="1">HUAS 11-8</strain>
    </source>
</reference>
<dbReference type="InterPro" id="IPR038287">
    <property type="entry name" value="Cse2_sf"/>
</dbReference>
<dbReference type="NCBIfam" id="TIGR02548">
    <property type="entry name" value="casB_cse2"/>
    <property type="match status" value="1"/>
</dbReference>
<dbReference type="Gene3D" id="1.10.520.40">
    <property type="entry name" value="CRISPR-associated protein Cse2"/>
    <property type="match status" value="1"/>
</dbReference>
<dbReference type="InterPro" id="IPR013382">
    <property type="entry name" value="CRISPR-assoc_prot_Cse2"/>
</dbReference>
<gene>
    <name evidence="1" type="primary">casB</name>
    <name evidence="1" type="ORF">ORV05_34810</name>
</gene>
<dbReference type="EMBL" id="CP113836">
    <property type="protein sequence ID" value="WAL65968.1"/>
    <property type="molecule type" value="Genomic_DNA"/>
</dbReference>
<dbReference type="RefSeq" id="WP_268756112.1">
    <property type="nucleotide sequence ID" value="NZ_CP113836.1"/>
</dbReference>
<name>A0ABY7B407_9PSEU</name>
<dbReference type="Pfam" id="PF09485">
    <property type="entry name" value="CRISPR_Cse2"/>
    <property type="match status" value="1"/>
</dbReference>
<protein>
    <submittedName>
        <fullName evidence="1">Type I-E CRISPR-associated protein Cse2/CasB</fullName>
    </submittedName>
</protein>
<evidence type="ECO:0000313" key="2">
    <source>
        <dbReference type="Proteomes" id="UP001163203"/>
    </source>
</evidence>
<organism evidence="1 2">
    <name type="scientific">Amycolatopsis cynarae</name>
    <dbReference type="NCBI Taxonomy" id="2995223"/>
    <lineage>
        <taxon>Bacteria</taxon>
        <taxon>Bacillati</taxon>
        <taxon>Actinomycetota</taxon>
        <taxon>Actinomycetes</taxon>
        <taxon>Pseudonocardiales</taxon>
        <taxon>Pseudonocardiaceae</taxon>
        <taxon>Amycolatopsis</taxon>
    </lineage>
</organism>